<feature type="compositionally biased region" description="Basic and acidic residues" evidence="7">
    <location>
        <begin position="7"/>
        <end position="20"/>
    </location>
</feature>
<gene>
    <name evidence="9" type="primary">hflK</name>
    <name evidence="9" type="ORF">RI845_17935</name>
</gene>
<comment type="subunit">
    <text evidence="6">HflC and HflK may interact to form a multimeric complex.</text>
</comment>
<evidence type="ECO:0000313" key="10">
    <source>
        <dbReference type="Proteomes" id="UP001248581"/>
    </source>
</evidence>
<dbReference type="CDD" id="cd03404">
    <property type="entry name" value="SPFH_HflK"/>
    <property type="match status" value="1"/>
</dbReference>
<keyword evidence="9" id="KW-0378">Hydrolase</keyword>
<comment type="subcellular location">
    <subcellularLocation>
        <location evidence="1">Membrane</location>
        <topology evidence="1">Single-pass membrane protein</topology>
    </subcellularLocation>
</comment>
<evidence type="ECO:0000256" key="7">
    <source>
        <dbReference type="SAM" id="MobiDB-lite"/>
    </source>
</evidence>
<evidence type="ECO:0000256" key="4">
    <source>
        <dbReference type="ARBA" id="ARBA00022989"/>
    </source>
</evidence>
<evidence type="ECO:0000256" key="3">
    <source>
        <dbReference type="ARBA" id="ARBA00022692"/>
    </source>
</evidence>
<dbReference type="Pfam" id="PF12221">
    <property type="entry name" value="HflK_N"/>
    <property type="match status" value="1"/>
</dbReference>
<dbReference type="GO" id="GO:0006508">
    <property type="term" value="P:proteolysis"/>
    <property type="evidence" value="ECO:0007669"/>
    <property type="project" value="UniProtKB-KW"/>
</dbReference>
<feature type="domain" description="Band 7" evidence="8">
    <location>
        <begin position="75"/>
        <end position="235"/>
    </location>
</feature>
<dbReference type="InterPro" id="IPR036013">
    <property type="entry name" value="Band_7/SPFH_dom_sf"/>
</dbReference>
<feature type="region of interest" description="Disordered" evidence="7">
    <location>
        <begin position="1"/>
        <end position="27"/>
    </location>
</feature>
<sequence length="384" mass="42707">MAWNEPGKNDNDPWKNKGGRDQGPPDLDELLKDLGNKFGGIFGGNKPGKSGGSGSFSSFGAGIVIAIAVVVWAVSGFYTIKEAERGVVLQFGEFNGLVDPGIHWQPTFVQKVIPVDVQTTRNLPADGYMMTEDLNLIRVEMAVQYRIIDARNYLFSVTNADNSLEHAFDSAIRYVVGHSEMDDVLTTGKEQVRQSVWAELDKVIEAYNMGIIVSDVNFKNARPPEQVKDAFDDVNAAKEDEERFVLEAEAYALSVEPEARGRAKRMEQDAIAYKQQIVLASEGEVAKFEKLLPEYKAAPEVTRQRLYISTMEKVYSNTSKVMVDVDGGNSMMYLPLDKIMQQQNQTSPFKREINPMTQAPVQQGRNSTVNSLSGRADRFSRGDN</sequence>
<dbReference type="SUPFAM" id="SSF117892">
    <property type="entry name" value="Band 7/SPFH domain"/>
    <property type="match status" value="1"/>
</dbReference>
<dbReference type="SMART" id="SM00244">
    <property type="entry name" value="PHB"/>
    <property type="match status" value="1"/>
</dbReference>
<proteinExistence type="inferred from homology"/>
<dbReference type="NCBIfam" id="TIGR01933">
    <property type="entry name" value="hflK"/>
    <property type="match status" value="1"/>
</dbReference>
<dbReference type="InterPro" id="IPR001107">
    <property type="entry name" value="Band_7"/>
</dbReference>
<keyword evidence="5 6" id="KW-0472">Membrane</keyword>
<keyword evidence="4 6" id="KW-1133">Transmembrane helix</keyword>
<dbReference type="PANTHER" id="PTHR43327">
    <property type="entry name" value="STOMATIN-LIKE PROTEIN 2, MITOCHONDRIAL"/>
    <property type="match status" value="1"/>
</dbReference>
<name>A0ABY9THU1_9GAMM</name>
<reference evidence="10" key="1">
    <citation type="submission" date="2023-09" db="EMBL/GenBank/DDBJ databases">
        <authorList>
            <person name="Li S."/>
            <person name="Li X."/>
            <person name="Zhang C."/>
            <person name="Zhao Z."/>
        </authorList>
    </citation>
    <scope>NUCLEOTIDE SEQUENCE [LARGE SCALE GENOMIC DNA]</scope>
    <source>
        <strain evidence="10">SQ345</strain>
    </source>
</reference>
<dbReference type="RefSeq" id="WP_348387542.1">
    <property type="nucleotide sequence ID" value="NZ_CP134146.1"/>
</dbReference>
<evidence type="ECO:0000313" key="9">
    <source>
        <dbReference type="EMBL" id="WNC68386.1"/>
    </source>
</evidence>
<dbReference type="InterPro" id="IPR050710">
    <property type="entry name" value="Band7/mec-2_domain"/>
</dbReference>
<keyword evidence="10" id="KW-1185">Reference proteome</keyword>
<accession>A0ABY9THU1</accession>
<dbReference type="InterPro" id="IPR020980">
    <property type="entry name" value="Membrane_HflK_N"/>
</dbReference>
<evidence type="ECO:0000256" key="6">
    <source>
        <dbReference type="RuleBase" id="RU364113"/>
    </source>
</evidence>
<evidence type="ECO:0000256" key="5">
    <source>
        <dbReference type="ARBA" id="ARBA00023136"/>
    </source>
</evidence>
<comment type="similarity">
    <text evidence="2 6">Belongs to the band 7/mec-2 family. HflK subfamily.</text>
</comment>
<keyword evidence="9" id="KW-0645">Protease</keyword>
<feature type="compositionally biased region" description="Basic and acidic residues" evidence="7">
    <location>
        <begin position="375"/>
        <end position="384"/>
    </location>
</feature>
<organism evidence="9 10">
    <name type="scientific">Thalassotalea nanhaiensis</name>
    <dbReference type="NCBI Taxonomy" id="3065648"/>
    <lineage>
        <taxon>Bacteria</taxon>
        <taxon>Pseudomonadati</taxon>
        <taxon>Pseudomonadota</taxon>
        <taxon>Gammaproteobacteria</taxon>
        <taxon>Alteromonadales</taxon>
        <taxon>Colwelliaceae</taxon>
        <taxon>Thalassotalea</taxon>
    </lineage>
</organism>
<dbReference type="GO" id="GO:0008233">
    <property type="term" value="F:peptidase activity"/>
    <property type="evidence" value="ECO:0007669"/>
    <property type="project" value="UniProtKB-KW"/>
</dbReference>
<evidence type="ECO:0000256" key="2">
    <source>
        <dbReference type="ARBA" id="ARBA00006971"/>
    </source>
</evidence>
<dbReference type="EMBL" id="CP134146">
    <property type="protein sequence ID" value="WNC68386.1"/>
    <property type="molecule type" value="Genomic_DNA"/>
</dbReference>
<dbReference type="PANTHER" id="PTHR43327:SF2">
    <property type="entry name" value="MODULATOR OF FTSH PROTEASE HFLK"/>
    <property type="match status" value="1"/>
</dbReference>
<comment type="function">
    <text evidence="6">HflC and HflK could encode or regulate a protease.</text>
</comment>
<feature type="region of interest" description="Disordered" evidence="7">
    <location>
        <begin position="356"/>
        <end position="384"/>
    </location>
</feature>
<feature type="transmembrane region" description="Helical" evidence="6">
    <location>
        <begin position="59"/>
        <end position="80"/>
    </location>
</feature>
<dbReference type="InterPro" id="IPR010201">
    <property type="entry name" value="HflK"/>
</dbReference>
<keyword evidence="3 6" id="KW-0812">Transmembrane</keyword>
<evidence type="ECO:0000256" key="1">
    <source>
        <dbReference type="ARBA" id="ARBA00004167"/>
    </source>
</evidence>
<evidence type="ECO:0000259" key="8">
    <source>
        <dbReference type="SMART" id="SM00244"/>
    </source>
</evidence>
<dbReference type="Pfam" id="PF01145">
    <property type="entry name" value="Band_7"/>
    <property type="match status" value="1"/>
</dbReference>
<feature type="compositionally biased region" description="Polar residues" evidence="7">
    <location>
        <begin position="356"/>
        <end position="373"/>
    </location>
</feature>
<dbReference type="Proteomes" id="UP001248581">
    <property type="component" value="Chromosome"/>
</dbReference>
<dbReference type="Gene3D" id="3.30.479.30">
    <property type="entry name" value="Band 7 domain"/>
    <property type="match status" value="1"/>
</dbReference>
<protein>
    <recommendedName>
        <fullName evidence="6">Protein HflK</fullName>
    </recommendedName>
</protein>